<organism evidence="2 4">
    <name type="scientific">Cymbomonas tetramitiformis</name>
    <dbReference type="NCBI Taxonomy" id="36881"/>
    <lineage>
        <taxon>Eukaryota</taxon>
        <taxon>Viridiplantae</taxon>
        <taxon>Chlorophyta</taxon>
        <taxon>Pyramimonadophyceae</taxon>
        <taxon>Pyramimonadales</taxon>
        <taxon>Pyramimonadaceae</taxon>
        <taxon>Cymbomonas</taxon>
    </lineage>
</organism>
<dbReference type="PANTHER" id="PTHR37984:SF5">
    <property type="entry name" value="PROTEIN NYNRIN-LIKE"/>
    <property type="match status" value="1"/>
</dbReference>
<dbReference type="AlphaFoldDB" id="A0AAE0BSI6"/>
<dbReference type="EMBL" id="LGRX02033270">
    <property type="protein sequence ID" value="KAK3241961.1"/>
    <property type="molecule type" value="Genomic_DNA"/>
</dbReference>
<proteinExistence type="predicted"/>
<reference evidence="2 4" key="1">
    <citation type="journal article" date="2015" name="Genome Biol. Evol.">
        <title>Comparative Genomics of a Bacterivorous Green Alga Reveals Evolutionary Causalities and Consequences of Phago-Mixotrophic Mode of Nutrition.</title>
        <authorList>
            <person name="Burns J.A."/>
            <person name="Paasch A."/>
            <person name="Narechania A."/>
            <person name="Kim E."/>
        </authorList>
    </citation>
    <scope>NUCLEOTIDE SEQUENCE [LARGE SCALE GENOMIC DNA]</scope>
    <source>
        <strain evidence="2">PLY_AMNH</strain>
    </source>
</reference>
<evidence type="ECO:0000313" key="4">
    <source>
        <dbReference type="Proteomes" id="UP001190700"/>
    </source>
</evidence>
<evidence type="ECO:0000313" key="2">
    <source>
        <dbReference type="EMBL" id="KAK3241961.1"/>
    </source>
</evidence>
<protein>
    <recommendedName>
        <fullName evidence="1">Integrase catalytic domain-containing protein</fullName>
    </recommendedName>
</protein>
<dbReference type="InterPro" id="IPR001584">
    <property type="entry name" value="Integrase_cat-core"/>
</dbReference>
<evidence type="ECO:0000259" key="1">
    <source>
        <dbReference type="PROSITE" id="PS50994"/>
    </source>
</evidence>
<evidence type="ECO:0000313" key="3">
    <source>
        <dbReference type="EMBL" id="KAK3260589.1"/>
    </source>
</evidence>
<dbReference type="SUPFAM" id="SSF53098">
    <property type="entry name" value="Ribonuclease H-like"/>
    <property type="match status" value="1"/>
</dbReference>
<dbReference type="PANTHER" id="PTHR37984">
    <property type="entry name" value="PROTEIN CBG26694"/>
    <property type="match status" value="1"/>
</dbReference>
<sequence length="468" mass="52395">MELLYKFLLQDKPIARKFHATTGPQWILLCPPHLQDHCATSVHAIQACAGRNAVRKTIRGHNIANVPDSVVDPILQSCPTCLVTKNPPPVRECTAIRPKQSEDRIQAWDVTTLGEGTDAVIHTVDKPGGFNEVYAIDTEKLFVVAAAMVKSWMAYEPPTTVRCDNGPAFIGELLQIIRDVFNVKVEFIQSRQAHQNGQCERAHRPVLQKAASIGARFPHLTNFECMDMACAVYNKEYTRTLGMSPWEYRYGRKTTSQIGTHVPAESATRAASNTNKKVPHKVSLDDLVTCSTAIRQEAQAHYSRYQDTYDGKSTVRDTHVRIGDLVTVRIPPATRATTTSSKLLGFTKKGPFLCIGFAGKCLRLQDVIWKTPMPKPVSRSQCIVFRRAGDNTLQQMESTLGRMAPVINDAYAANQKKLDLLKERLKDRPDAPICTSCKKPTHKWHALRMCQPCYQKHAYYRKKGNAPA</sequence>
<comment type="caution">
    <text evidence="2">The sequence shown here is derived from an EMBL/GenBank/DDBJ whole genome shotgun (WGS) entry which is preliminary data.</text>
</comment>
<dbReference type="PROSITE" id="PS50994">
    <property type="entry name" value="INTEGRASE"/>
    <property type="match status" value="1"/>
</dbReference>
<dbReference type="EMBL" id="LGRX02017572">
    <property type="protein sequence ID" value="KAK3260589.1"/>
    <property type="molecule type" value="Genomic_DNA"/>
</dbReference>
<keyword evidence="4" id="KW-1185">Reference proteome</keyword>
<gene>
    <name evidence="3" type="ORF">CYMTET_30461</name>
    <name evidence="2" type="ORF">CYMTET_48304</name>
</gene>
<dbReference type="GO" id="GO:0003676">
    <property type="term" value="F:nucleic acid binding"/>
    <property type="evidence" value="ECO:0007669"/>
    <property type="project" value="InterPro"/>
</dbReference>
<dbReference type="InterPro" id="IPR050951">
    <property type="entry name" value="Retrovirus_Pol_polyprotein"/>
</dbReference>
<accession>A0AAE0BSI6</accession>
<dbReference type="GO" id="GO:0015074">
    <property type="term" value="P:DNA integration"/>
    <property type="evidence" value="ECO:0007669"/>
    <property type="project" value="InterPro"/>
</dbReference>
<reference evidence="2" key="2">
    <citation type="submission" date="2023-06" db="EMBL/GenBank/DDBJ databases">
        <title>Long-read-based genome assembly of the green algal bacterivore Cymbomonas tetramitiformis.</title>
        <authorList>
            <person name="Gyaltshen Y."/>
            <person name="Rozenberg A."/>
            <person name="Paasch A."/>
            <person name="Burns J.A."/>
            <person name="Warring S."/>
            <person name="Larson R."/>
            <person name="Maurer-Alcala X."/>
            <person name="Dacks J."/>
            <person name="Kim E."/>
        </authorList>
    </citation>
    <scope>NUCLEOTIDE SEQUENCE</scope>
    <source>
        <strain evidence="2">PLY_AMNH</strain>
    </source>
</reference>
<name>A0AAE0BSI6_9CHLO</name>
<dbReference type="InterPro" id="IPR012337">
    <property type="entry name" value="RNaseH-like_sf"/>
</dbReference>
<dbReference type="Proteomes" id="UP001190700">
    <property type="component" value="Unassembled WGS sequence"/>
</dbReference>
<dbReference type="Gene3D" id="3.30.420.10">
    <property type="entry name" value="Ribonuclease H-like superfamily/Ribonuclease H"/>
    <property type="match status" value="1"/>
</dbReference>
<feature type="domain" description="Integrase catalytic" evidence="1">
    <location>
        <begin position="94"/>
        <end position="253"/>
    </location>
</feature>
<dbReference type="InterPro" id="IPR036397">
    <property type="entry name" value="RNaseH_sf"/>
</dbReference>